<keyword evidence="1" id="KW-0175">Coiled coil</keyword>
<dbReference type="Proteomes" id="UP001144297">
    <property type="component" value="Unassembled WGS sequence"/>
</dbReference>
<proteinExistence type="predicted"/>
<protein>
    <recommendedName>
        <fullName evidence="4">Cytoplasmic protein</fullName>
    </recommendedName>
</protein>
<dbReference type="EMBL" id="BSDX01000001">
    <property type="protein sequence ID" value="GLI52766.1"/>
    <property type="molecule type" value="Genomic_DNA"/>
</dbReference>
<dbReference type="Pfam" id="PF17253">
    <property type="entry name" value="DUF5320"/>
    <property type="match status" value="1"/>
</dbReference>
<dbReference type="InterPro" id="IPR035205">
    <property type="entry name" value="DUF5320"/>
</dbReference>
<reference evidence="2" key="1">
    <citation type="submission" date="2022-12" db="EMBL/GenBank/DDBJ databases">
        <title>Reference genome sequencing for broad-spectrum identification of bacterial and archaeal isolates by mass spectrometry.</title>
        <authorList>
            <person name="Sekiguchi Y."/>
            <person name="Tourlousse D.M."/>
        </authorList>
    </citation>
    <scope>NUCLEOTIDE SEQUENCE</scope>
    <source>
        <strain evidence="2">TSL-P1</strain>
    </source>
</reference>
<organism evidence="2 3">
    <name type="scientific">Thermodesulfovibrio yellowstonii</name>
    <dbReference type="NCBI Taxonomy" id="28262"/>
    <lineage>
        <taxon>Bacteria</taxon>
        <taxon>Pseudomonadati</taxon>
        <taxon>Nitrospirota</taxon>
        <taxon>Thermodesulfovibrionia</taxon>
        <taxon>Thermodesulfovibrionales</taxon>
        <taxon>Thermodesulfovibrionaceae</taxon>
        <taxon>Thermodesulfovibrio</taxon>
    </lineage>
</organism>
<comment type="caution">
    <text evidence="2">The sequence shown here is derived from an EMBL/GenBank/DDBJ whole genome shotgun (WGS) entry which is preliminary data.</text>
</comment>
<accession>A0A9W6GF64</accession>
<evidence type="ECO:0008006" key="4">
    <source>
        <dbReference type="Google" id="ProtNLM"/>
    </source>
</evidence>
<gene>
    <name evidence="2" type="ORF">TISLANDTSLP1_04590</name>
</gene>
<evidence type="ECO:0000313" key="3">
    <source>
        <dbReference type="Proteomes" id="UP001144297"/>
    </source>
</evidence>
<name>A0A9W6GF64_9BACT</name>
<sequence length="102" mass="11757">MPGFDRTGPFGQGPMTGRGMGYCGGASRYMNSASGRRFGFGRGFRCLGGFRRRFKWFWRMPFFGGASSREEVEWLREEAEILKKELEAVQKRLSEIEKEKTE</sequence>
<evidence type="ECO:0000256" key="1">
    <source>
        <dbReference type="SAM" id="Coils"/>
    </source>
</evidence>
<keyword evidence="3" id="KW-1185">Reference proteome</keyword>
<dbReference type="AlphaFoldDB" id="A0A9W6GF64"/>
<evidence type="ECO:0000313" key="2">
    <source>
        <dbReference type="EMBL" id="GLI52766.1"/>
    </source>
</evidence>
<feature type="coiled-coil region" evidence="1">
    <location>
        <begin position="69"/>
        <end position="99"/>
    </location>
</feature>